<evidence type="ECO:0000256" key="1">
    <source>
        <dbReference type="SAM" id="Phobius"/>
    </source>
</evidence>
<accession>A0ABS1NSH6</accession>
<keyword evidence="1" id="KW-1133">Transmembrane helix</keyword>
<dbReference type="InterPro" id="IPR012495">
    <property type="entry name" value="TadE-like_dom"/>
</dbReference>
<feature type="domain" description="TadE-like" evidence="2">
    <location>
        <begin position="4"/>
        <end position="46"/>
    </location>
</feature>
<evidence type="ECO:0000259" key="2">
    <source>
        <dbReference type="Pfam" id="PF07811"/>
    </source>
</evidence>
<evidence type="ECO:0000313" key="4">
    <source>
        <dbReference type="Proteomes" id="UP000634229"/>
    </source>
</evidence>
<sequence>MDRGSAAVEFVLVTPLLLLVLMTVVALGRMTDARLMVADTAHQTARAASLARTQGQALTTARRTAHASLDHAGTACSQAKVTLATSGLQPGSTVTAHISCTVTLTDLTRIRMPGRITLHQTAHSPVDVHRSTR</sequence>
<feature type="transmembrane region" description="Helical" evidence="1">
    <location>
        <begin position="6"/>
        <end position="27"/>
    </location>
</feature>
<gene>
    <name evidence="3" type="ORF">JK363_41330</name>
</gene>
<dbReference type="Pfam" id="PF07811">
    <property type="entry name" value="TadE"/>
    <property type="match status" value="1"/>
</dbReference>
<dbReference type="Proteomes" id="UP000634229">
    <property type="component" value="Unassembled WGS sequence"/>
</dbReference>
<keyword evidence="1" id="KW-0472">Membrane</keyword>
<name>A0ABS1NSH6_9ACTN</name>
<protein>
    <submittedName>
        <fullName evidence="3">Pilus assembly protein</fullName>
    </submittedName>
</protein>
<proteinExistence type="predicted"/>
<organism evidence="3 4">
    <name type="scientific">Streptomyces coffeae</name>
    <dbReference type="NCBI Taxonomy" id="621382"/>
    <lineage>
        <taxon>Bacteria</taxon>
        <taxon>Bacillati</taxon>
        <taxon>Actinomycetota</taxon>
        <taxon>Actinomycetes</taxon>
        <taxon>Kitasatosporales</taxon>
        <taxon>Streptomycetaceae</taxon>
        <taxon>Streptomyces</taxon>
    </lineage>
</organism>
<reference evidence="3 4" key="1">
    <citation type="submission" date="2021-01" db="EMBL/GenBank/DDBJ databases">
        <title>WGS of actinomycetes isolated from Thailand.</title>
        <authorList>
            <person name="Thawai C."/>
        </authorList>
    </citation>
    <scope>NUCLEOTIDE SEQUENCE [LARGE SCALE GENOMIC DNA]</scope>
    <source>
        <strain evidence="3 4">CA1R205</strain>
    </source>
</reference>
<dbReference type="EMBL" id="JAERRF010000139">
    <property type="protein sequence ID" value="MBL1102899.1"/>
    <property type="molecule type" value="Genomic_DNA"/>
</dbReference>
<evidence type="ECO:0000313" key="3">
    <source>
        <dbReference type="EMBL" id="MBL1102899.1"/>
    </source>
</evidence>
<comment type="caution">
    <text evidence="3">The sequence shown here is derived from an EMBL/GenBank/DDBJ whole genome shotgun (WGS) entry which is preliminary data.</text>
</comment>
<keyword evidence="4" id="KW-1185">Reference proteome</keyword>
<keyword evidence="1" id="KW-0812">Transmembrane</keyword>